<sequence length="345" mass="40399">MFKSIKDRLFIPHQASMEYHEKLKEKIVEQRLEYNKVADEINKNFNDLKIILSTKRLNLALDTFDSDIDDIKSKIIRHIDEKRSTHPDLEKFSTELATLFSGNVGEPYSQEKLNEIYTLGETRYSMRVPPGFGDIKEKEKRPPRSIDGLIYTDLYGDLVMWNQLIEKANSTEPPRPLIFITEDLTKGDWIQLYKDTKIKIGVHPALRQEFAKRTNGCKFSVYSIEEFLQSSEKYLTDSNVNPIEMKKAIENVKEVDLINEVSSNINEQNKRIDLSHLTLRTRKQTSMQQLKKTLKTLILSQKDQLVKMKFFLEYSLIESDPEYSFNEKYQKLSTLQDQLLSEPEN</sequence>
<keyword evidence="3" id="KW-1185">Reference proteome</keyword>
<dbReference type="AlphaFoldDB" id="A0A3D9HYE6"/>
<feature type="domain" description="PIN like" evidence="1">
    <location>
        <begin position="2"/>
        <end position="199"/>
    </location>
</feature>
<comment type="caution">
    <text evidence="2">The sequence shown here is derived from an EMBL/GenBank/DDBJ whole genome shotgun (WGS) entry which is preliminary data.</text>
</comment>
<dbReference type="Pfam" id="PF18476">
    <property type="entry name" value="PIN_8"/>
    <property type="match status" value="1"/>
</dbReference>
<name>A0A3D9HYE6_9BACL</name>
<dbReference type="Proteomes" id="UP000256977">
    <property type="component" value="Unassembled WGS sequence"/>
</dbReference>
<protein>
    <recommendedName>
        <fullName evidence="1">PIN like domain-containing protein</fullName>
    </recommendedName>
</protein>
<reference evidence="2 3" key="1">
    <citation type="submission" date="2018-07" db="EMBL/GenBank/DDBJ databases">
        <title>Genomic Encyclopedia of Type Strains, Phase III (KMG-III): the genomes of soil and plant-associated and newly described type strains.</title>
        <authorList>
            <person name="Whitman W."/>
        </authorList>
    </citation>
    <scope>NUCLEOTIDE SEQUENCE [LARGE SCALE GENOMIC DNA]</scope>
    <source>
        <strain evidence="2 3">CECT 7287</strain>
    </source>
</reference>
<dbReference type="InterPro" id="IPR041578">
    <property type="entry name" value="PIN_8"/>
</dbReference>
<proteinExistence type="predicted"/>
<evidence type="ECO:0000313" key="3">
    <source>
        <dbReference type="Proteomes" id="UP000256977"/>
    </source>
</evidence>
<organism evidence="2 3">
    <name type="scientific">Cohnella phaseoli</name>
    <dbReference type="NCBI Taxonomy" id="456490"/>
    <lineage>
        <taxon>Bacteria</taxon>
        <taxon>Bacillati</taxon>
        <taxon>Bacillota</taxon>
        <taxon>Bacilli</taxon>
        <taxon>Bacillales</taxon>
        <taxon>Paenibacillaceae</taxon>
        <taxon>Cohnella</taxon>
    </lineage>
</organism>
<evidence type="ECO:0000259" key="1">
    <source>
        <dbReference type="Pfam" id="PF18476"/>
    </source>
</evidence>
<accession>A0A3D9HYE6</accession>
<gene>
    <name evidence="2" type="ORF">DFP98_14910</name>
</gene>
<evidence type="ECO:0000313" key="2">
    <source>
        <dbReference type="EMBL" id="RED54445.1"/>
    </source>
</evidence>
<dbReference type="EMBL" id="QRDZ01000049">
    <property type="protein sequence ID" value="RED54445.1"/>
    <property type="molecule type" value="Genomic_DNA"/>
</dbReference>